<evidence type="ECO:0000313" key="2">
    <source>
        <dbReference type="Proteomes" id="UP000029981"/>
    </source>
</evidence>
<dbReference type="AlphaFoldDB" id="A0A0A0LDI6"/>
<dbReference type="Gramene" id="KGN59858">
    <property type="protein sequence ID" value="KGN59858"/>
    <property type="gene ID" value="Csa_3G850620"/>
</dbReference>
<proteinExistence type="predicted"/>
<evidence type="ECO:0000313" key="1">
    <source>
        <dbReference type="EMBL" id="KGN59858.1"/>
    </source>
</evidence>
<dbReference type="EMBL" id="CM002924">
    <property type="protein sequence ID" value="KGN59858.1"/>
    <property type="molecule type" value="Genomic_DNA"/>
</dbReference>
<reference evidence="1 2" key="2">
    <citation type="journal article" date="2009" name="PLoS ONE">
        <title>An integrated genetic and cytogenetic map of the cucumber genome.</title>
        <authorList>
            <person name="Ren Y."/>
            <person name="Zhang Z."/>
            <person name="Liu J."/>
            <person name="Staub J.E."/>
            <person name="Han Y."/>
            <person name="Cheng Z."/>
            <person name="Li X."/>
            <person name="Lu J."/>
            <person name="Miao H."/>
            <person name="Kang H."/>
            <person name="Xie B."/>
            <person name="Gu X."/>
            <person name="Wang X."/>
            <person name="Du Y."/>
            <person name="Jin W."/>
            <person name="Huang S."/>
        </authorList>
    </citation>
    <scope>NUCLEOTIDE SEQUENCE [LARGE SCALE GENOMIC DNA]</scope>
    <source>
        <strain evidence="2">cv. 9930</strain>
    </source>
</reference>
<protein>
    <submittedName>
        <fullName evidence="1">Uncharacterized protein</fullName>
    </submittedName>
</protein>
<name>A0A0A0LDI6_CUCSA</name>
<keyword evidence="2" id="KW-1185">Reference proteome</keyword>
<reference evidence="1 2" key="1">
    <citation type="journal article" date="2009" name="Nat. Genet.">
        <title>The genome of the cucumber, Cucumis sativus L.</title>
        <authorList>
            <person name="Huang S."/>
            <person name="Li R."/>
            <person name="Zhang Z."/>
            <person name="Li L."/>
            <person name="Gu X."/>
            <person name="Fan W."/>
            <person name="Lucas W.J."/>
            <person name="Wang X."/>
            <person name="Xie B."/>
            <person name="Ni P."/>
            <person name="Ren Y."/>
            <person name="Zhu H."/>
            <person name="Li J."/>
            <person name="Lin K."/>
            <person name="Jin W."/>
            <person name="Fei Z."/>
            <person name="Li G."/>
            <person name="Staub J."/>
            <person name="Kilian A."/>
            <person name="van der Vossen E.A."/>
            <person name="Wu Y."/>
            <person name="Guo J."/>
            <person name="He J."/>
            <person name="Jia Z."/>
            <person name="Ren Y."/>
            <person name="Tian G."/>
            <person name="Lu Y."/>
            <person name="Ruan J."/>
            <person name="Qian W."/>
            <person name="Wang M."/>
            <person name="Huang Q."/>
            <person name="Li B."/>
            <person name="Xuan Z."/>
            <person name="Cao J."/>
            <person name="Asan"/>
            <person name="Wu Z."/>
            <person name="Zhang J."/>
            <person name="Cai Q."/>
            <person name="Bai Y."/>
            <person name="Zhao B."/>
            <person name="Han Y."/>
            <person name="Li Y."/>
            <person name="Li X."/>
            <person name="Wang S."/>
            <person name="Shi Q."/>
            <person name="Liu S."/>
            <person name="Cho W.K."/>
            <person name="Kim J.Y."/>
            <person name="Xu Y."/>
            <person name="Heller-Uszynska K."/>
            <person name="Miao H."/>
            <person name="Cheng Z."/>
            <person name="Zhang S."/>
            <person name="Wu J."/>
            <person name="Yang Y."/>
            <person name="Kang H."/>
            <person name="Li M."/>
            <person name="Liang H."/>
            <person name="Ren X."/>
            <person name="Shi Z."/>
            <person name="Wen M."/>
            <person name="Jian M."/>
            <person name="Yang H."/>
            <person name="Zhang G."/>
            <person name="Yang Z."/>
            <person name="Chen R."/>
            <person name="Liu S."/>
            <person name="Li J."/>
            <person name="Ma L."/>
            <person name="Liu H."/>
            <person name="Zhou Y."/>
            <person name="Zhao J."/>
            <person name="Fang X."/>
            <person name="Li G."/>
            <person name="Fang L."/>
            <person name="Li Y."/>
            <person name="Liu D."/>
            <person name="Zheng H."/>
            <person name="Zhang Y."/>
            <person name="Qin N."/>
            <person name="Li Z."/>
            <person name="Yang G."/>
            <person name="Yang S."/>
            <person name="Bolund L."/>
            <person name="Kristiansen K."/>
            <person name="Zheng H."/>
            <person name="Li S."/>
            <person name="Zhang X."/>
            <person name="Yang H."/>
            <person name="Wang J."/>
            <person name="Sun R."/>
            <person name="Zhang B."/>
            <person name="Jiang S."/>
            <person name="Wang J."/>
            <person name="Du Y."/>
            <person name="Li S."/>
        </authorList>
    </citation>
    <scope>NUCLEOTIDE SEQUENCE [LARGE SCALE GENOMIC DNA]</scope>
    <source>
        <strain evidence="2">cv. 9930</strain>
    </source>
</reference>
<organism evidence="1 2">
    <name type="scientific">Cucumis sativus</name>
    <name type="common">Cucumber</name>
    <dbReference type="NCBI Taxonomy" id="3659"/>
    <lineage>
        <taxon>Eukaryota</taxon>
        <taxon>Viridiplantae</taxon>
        <taxon>Streptophyta</taxon>
        <taxon>Embryophyta</taxon>
        <taxon>Tracheophyta</taxon>
        <taxon>Spermatophyta</taxon>
        <taxon>Magnoliopsida</taxon>
        <taxon>eudicotyledons</taxon>
        <taxon>Gunneridae</taxon>
        <taxon>Pentapetalae</taxon>
        <taxon>rosids</taxon>
        <taxon>fabids</taxon>
        <taxon>Cucurbitales</taxon>
        <taxon>Cucurbitaceae</taxon>
        <taxon>Benincaseae</taxon>
        <taxon>Cucumis</taxon>
    </lineage>
</organism>
<reference evidence="1 2" key="3">
    <citation type="journal article" date="2010" name="BMC Genomics">
        <title>Transcriptome sequencing and comparative analysis of cucumber flowers with different sex types.</title>
        <authorList>
            <person name="Guo S."/>
            <person name="Zheng Y."/>
            <person name="Joung J.G."/>
            <person name="Liu S."/>
            <person name="Zhang Z."/>
            <person name="Crasta O.R."/>
            <person name="Sobral B.W."/>
            <person name="Xu Y."/>
            <person name="Huang S."/>
            <person name="Fei Z."/>
        </authorList>
    </citation>
    <scope>NUCLEOTIDE SEQUENCE [LARGE SCALE GENOMIC DNA]</scope>
    <source>
        <strain evidence="2">cv. 9930</strain>
    </source>
</reference>
<accession>A0A0A0LDI6</accession>
<sequence length="49" mass="5554">MATPWSLKKEFLSWVSFVQESLTTVTWESGTKPSQSLLLFGLPTEKLHS</sequence>
<gene>
    <name evidence="1" type="ORF">Csa_3G850620</name>
</gene>
<reference evidence="1 2" key="4">
    <citation type="journal article" date="2011" name="BMC Genomics">
        <title>RNA-Seq improves annotation of protein-coding genes in the cucumber genome.</title>
        <authorList>
            <person name="Li Z."/>
            <person name="Zhang Z."/>
            <person name="Yan P."/>
            <person name="Huang S."/>
            <person name="Fei Z."/>
            <person name="Lin K."/>
        </authorList>
    </citation>
    <scope>NUCLEOTIDE SEQUENCE [LARGE SCALE GENOMIC DNA]</scope>
    <source>
        <strain evidence="2">cv. 9930</strain>
    </source>
</reference>
<dbReference type="Proteomes" id="UP000029981">
    <property type="component" value="Chromosome 3"/>
</dbReference>